<reference evidence="1" key="1">
    <citation type="submission" date="2020-04" db="EMBL/GenBank/DDBJ databases">
        <authorList>
            <person name="Zhang T."/>
        </authorList>
    </citation>
    <scope>NUCLEOTIDE SEQUENCE</scope>
    <source>
        <strain evidence="1">HKST-UBA01</strain>
    </source>
</reference>
<reference evidence="1" key="2">
    <citation type="journal article" date="2021" name="Microbiome">
        <title>Successional dynamics and alternative stable states in a saline activated sludge microbial community over 9 years.</title>
        <authorList>
            <person name="Wang Y."/>
            <person name="Ye J."/>
            <person name="Ju F."/>
            <person name="Liu L."/>
            <person name="Boyd J.A."/>
            <person name="Deng Y."/>
            <person name="Parks D.H."/>
            <person name="Jiang X."/>
            <person name="Yin X."/>
            <person name="Woodcroft B.J."/>
            <person name="Tyson G.W."/>
            <person name="Hugenholtz P."/>
            <person name="Polz M.F."/>
            <person name="Zhang T."/>
        </authorList>
    </citation>
    <scope>NUCLEOTIDE SEQUENCE</scope>
    <source>
        <strain evidence="1">HKST-UBA01</strain>
    </source>
</reference>
<proteinExistence type="predicted"/>
<organism evidence="1 2">
    <name type="scientific">Eiseniibacteriota bacterium</name>
    <dbReference type="NCBI Taxonomy" id="2212470"/>
    <lineage>
        <taxon>Bacteria</taxon>
        <taxon>Candidatus Eiseniibacteriota</taxon>
    </lineage>
</organism>
<dbReference type="Proteomes" id="UP000697710">
    <property type="component" value="Unassembled WGS sequence"/>
</dbReference>
<name>A0A956LWZ1_UNCEI</name>
<evidence type="ECO:0000313" key="2">
    <source>
        <dbReference type="Proteomes" id="UP000697710"/>
    </source>
</evidence>
<evidence type="ECO:0000313" key="1">
    <source>
        <dbReference type="EMBL" id="MCA9726848.1"/>
    </source>
</evidence>
<gene>
    <name evidence="1" type="ORF">KC729_04135</name>
</gene>
<comment type="caution">
    <text evidence="1">The sequence shown here is derived from an EMBL/GenBank/DDBJ whole genome shotgun (WGS) entry which is preliminary data.</text>
</comment>
<sequence>MTTLGHFATAIRNPVAIAVDRTTRGALVIAPCLAVLLSFWMATSHPVLAQTPIGTAFTYQGNIDLSGSPLNGTADFQFKLFGALTGGTQIGSTVTVSNLTVSNGVFTTQIDFGSAFVGDRRFLEIGVRSPAGGGGAFTTLSPRQEITSTPYALKVRGIDGFSLDASDGTPVDALAVGPNGDVGIGTTTPAHALHVVNDTPVMILQDTSPATEQSGYLGFWNNTAAETAWVGYGTPGSPHFSVVNGRAGGHIQLLPGVGGNVGIGTTAPAAKLHVNGGAIMAQNLGNQADLLWLESERDWVFRQEGSGAGTSLKLQSVGGGGNKNFIIQTDGLVGIGTLTPLAKLHVNGTTRTNVLEITGADLAERFPSSDSRVEPGTVMEIDPDHAGHLRIARTPYSPCVAGVISGANDFAAGAVLGNLPGSEDAPPVALSGRVYVRCDTSGGAIRPGDLLTTSSAPGFAMKASDLARSHGAIIGKAMEPLAEGSGLVLVLVNLQ</sequence>
<protein>
    <submittedName>
        <fullName evidence="1">Uncharacterized protein</fullName>
    </submittedName>
</protein>
<dbReference type="AlphaFoldDB" id="A0A956LWZ1"/>
<accession>A0A956LWZ1</accession>
<dbReference type="EMBL" id="JAGQHR010000075">
    <property type="protein sequence ID" value="MCA9726848.1"/>
    <property type="molecule type" value="Genomic_DNA"/>
</dbReference>